<dbReference type="Pfam" id="PF13505">
    <property type="entry name" value="OMP_b-brl"/>
    <property type="match status" value="1"/>
</dbReference>
<evidence type="ECO:0000256" key="9">
    <source>
        <dbReference type="ARBA" id="ARBA00023237"/>
    </source>
</evidence>
<keyword evidence="3" id="KW-1134">Transmembrane beta strand</keyword>
<protein>
    <recommendedName>
        <fullName evidence="12">OmpA-like domain-containing protein</fullName>
    </recommendedName>
</protein>
<dbReference type="Gene3D" id="2.40.160.20">
    <property type="match status" value="1"/>
</dbReference>
<evidence type="ECO:0000313" key="13">
    <source>
        <dbReference type="EMBL" id="PWC27217.1"/>
    </source>
</evidence>
<keyword evidence="9" id="KW-0998">Cell outer membrane</keyword>
<dbReference type="RefSeq" id="WP_109518548.1">
    <property type="nucleotide sequence ID" value="NZ_JBHSCH010000002.1"/>
</dbReference>
<dbReference type="Proteomes" id="UP000245048">
    <property type="component" value="Unassembled WGS sequence"/>
</dbReference>
<keyword evidence="14" id="KW-1185">Reference proteome</keyword>
<evidence type="ECO:0000256" key="8">
    <source>
        <dbReference type="ARBA" id="ARBA00023136"/>
    </source>
</evidence>
<dbReference type="Gene3D" id="3.30.1330.60">
    <property type="entry name" value="OmpA-like domain"/>
    <property type="match status" value="1"/>
</dbReference>
<evidence type="ECO:0000256" key="11">
    <source>
        <dbReference type="SAM" id="SignalP"/>
    </source>
</evidence>
<evidence type="ECO:0000313" key="14">
    <source>
        <dbReference type="Proteomes" id="UP000245048"/>
    </source>
</evidence>
<keyword evidence="4" id="KW-0812">Transmembrane</keyword>
<gene>
    <name evidence="13" type="ORF">CR165_19100</name>
</gene>
<accession>A0A2U1UZY8</accession>
<comment type="subcellular location">
    <subcellularLocation>
        <location evidence="1">Cell outer membrane</location>
        <topology evidence="1">Multi-pass membrane protein</topology>
    </subcellularLocation>
</comment>
<evidence type="ECO:0000256" key="3">
    <source>
        <dbReference type="ARBA" id="ARBA00022452"/>
    </source>
</evidence>
<keyword evidence="5 11" id="KW-0732">Signal</keyword>
<dbReference type="SUPFAM" id="SSF56925">
    <property type="entry name" value="OMPA-like"/>
    <property type="match status" value="1"/>
</dbReference>
<feature type="signal peptide" evidence="11">
    <location>
        <begin position="1"/>
        <end position="21"/>
    </location>
</feature>
<dbReference type="InterPro" id="IPR036737">
    <property type="entry name" value="OmpA-like_sf"/>
</dbReference>
<evidence type="ECO:0000259" key="12">
    <source>
        <dbReference type="PROSITE" id="PS51123"/>
    </source>
</evidence>
<dbReference type="PANTHER" id="PTHR30329">
    <property type="entry name" value="STATOR ELEMENT OF FLAGELLAR MOTOR COMPLEX"/>
    <property type="match status" value="1"/>
</dbReference>
<dbReference type="PROSITE" id="PS51123">
    <property type="entry name" value="OMPA_2"/>
    <property type="match status" value="1"/>
</dbReference>
<evidence type="ECO:0000256" key="5">
    <source>
        <dbReference type="ARBA" id="ARBA00022729"/>
    </source>
</evidence>
<feature type="chain" id="PRO_5015750242" description="OmpA-like domain-containing protein" evidence="11">
    <location>
        <begin position="22"/>
        <end position="406"/>
    </location>
</feature>
<dbReference type="AlphaFoldDB" id="A0A2U1UZY8"/>
<keyword evidence="6" id="KW-0406">Ion transport</keyword>
<dbReference type="GO" id="GO:0015288">
    <property type="term" value="F:porin activity"/>
    <property type="evidence" value="ECO:0007669"/>
    <property type="project" value="UniProtKB-KW"/>
</dbReference>
<dbReference type="PRINTS" id="PR01021">
    <property type="entry name" value="OMPADOMAIN"/>
</dbReference>
<evidence type="ECO:0000256" key="2">
    <source>
        <dbReference type="ARBA" id="ARBA00022448"/>
    </source>
</evidence>
<evidence type="ECO:0000256" key="6">
    <source>
        <dbReference type="ARBA" id="ARBA00023065"/>
    </source>
</evidence>
<dbReference type="GO" id="GO:0009279">
    <property type="term" value="C:cell outer membrane"/>
    <property type="evidence" value="ECO:0007669"/>
    <property type="project" value="UniProtKB-SubCell"/>
</dbReference>
<keyword evidence="7" id="KW-0626">Porin</keyword>
<dbReference type="InterPro" id="IPR006664">
    <property type="entry name" value="OMP_bac"/>
</dbReference>
<dbReference type="OrthoDB" id="189250at2"/>
<keyword evidence="2" id="KW-0813">Transport</keyword>
<dbReference type="InterPro" id="IPR006665">
    <property type="entry name" value="OmpA-like"/>
</dbReference>
<sequence length="406" mass="43055">MTLRRLLLAATVLATPGVALAQGTSSSPWYSPMGWLPTAAAEPVSGVYIGAGAGWNHSDARGLTAQGGNAAYFDGTSGNRQGNLGFEEGFMGALSVGYGFGNGFRTEIEGSYRYNNVDRLGGFQNRAGGAPGVAFRNIDGDMQQYAVMANVFYDFQLPRWFPNMPVAVVPYIGGGVGYMWTELEASGARLPAGANSVRIDDSAGQFAYQGIAGLAFPITAVPGLSVTAEYRYTGALQTKFDGTVRNPAGGVVSRGSYEVDQAHNHSAMLGLRYAFNQPVPAAPVPVVAPAPAAAPAPARTYLVFFDFDRADLTDRARQIIAEAAQNSSRVQTTRIEIAGHADRSGSPQYNQRLSQRRADAVAAELVRLGVARSAIGVQAFGESRPLVPTADGVREPQNRRVEIVLR</sequence>
<evidence type="ECO:0000256" key="10">
    <source>
        <dbReference type="PROSITE-ProRule" id="PRU00473"/>
    </source>
</evidence>
<reference evidence="14" key="1">
    <citation type="submission" date="2017-10" db="EMBL/GenBank/DDBJ databases">
        <authorList>
            <person name="Toshchakov S.V."/>
            <person name="Goeva M.A."/>
        </authorList>
    </citation>
    <scope>NUCLEOTIDE SEQUENCE [LARGE SCALE GENOMIC DNA]</scope>
    <source>
        <strain evidence="14">JR1/69-1-13</strain>
    </source>
</reference>
<dbReference type="CDD" id="cd07185">
    <property type="entry name" value="OmpA_C-like"/>
    <property type="match status" value="1"/>
</dbReference>
<evidence type="ECO:0000256" key="1">
    <source>
        <dbReference type="ARBA" id="ARBA00004571"/>
    </source>
</evidence>
<dbReference type="GO" id="GO:0006811">
    <property type="term" value="P:monoatomic ion transport"/>
    <property type="evidence" value="ECO:0007669"/>
    <property type="project" value="UniProtKB-KW"/>
</dbReference>
<evidence type="ECO:0000256" key="4">
    <source>
        <dbReference type="ARBA" id="ARBA00022692"/>
    </source>
</evidence>
<feature type="domain" description="OmpA-like" evidence="12">
    <location>
        <begin position="292"/>
        <end position="406"/>
    </location>
</feature>
<dbReference type="GO" id="GO:0046930">
    <property type="term" value="C:pore complex"/>
    <property type="evidence" value="ECO:0007669"/>
    <property type="project" value="UniProtKB-KW"/>
</dbReference>
<dbReference type="InterPro" id="IPR027385">
    <property type="entry name" value="Beta-barrel_OMP"/>
</dbReference>
<organism evidence="13 14">
    <name type="scientific">Teichococcus aestuarii</name>
    <dbReference type="NCBI Taxonomy" id="568898"/>
    <lineage>
        <taxon>Bacteria</taxon>
        <taxon>Pseudomonadati</taxon>
        <taxon>Pseudomonadota</taxon>
        <taxon>Alphaproteobacteria</taxon>
        <taxon>Acetobacterales</taxon>
        <taxon>Roseomonadaceae</taxon>
        <taxon>Roseomonas</taxon>
    </lineage>
</organism>
<dbReference type="PANTHER" id="PTHR30329:SF21">
    <property type="entry name" value="LIPOPROTEIN YIAD-RELATED"/>
    <property type="match status" value="1"/>
</dbReference>
<keyword evidence="8 10" id="KW-0472">Membrane</keyword>
<dbReference type="EMBL" id="PDOA01000017">
    <property type="protein sequence ID" value="PWC27217.1"/>
    <property type="molecule type" value="Genomic_DNA"/>
</dbReference>
<proteinExistence type="predicted"/>
<dbReference type="InterPro" id="IPR011250">
    <property type="entry name" value="OMP/PagP_B-barrel"/>
</dbReference>
<dbReference type="InterPro" id="IPR050330">
    <property type="entry name" value="Bact_OuterMem_StrucFunc"/>
</dbReference>
<dbReference type="Pfam" id="PF00691">
    <property type="entry name" value="OmpA"/>
    <property type="match status" value="1"/>
</dbReference>
<comment type="caution">
    <text evidence="13">The sequence shown here is derived from an EMBL/GenBank/DDBJ whole genome shotgun (WGS) entry which is preliminary data.</text>
</comment>
<dbReference type="SUPFAM" id="SSF103088">
    <property type="entry name" value="OmpA-like"/>
    <property type="match status" value="1"/>
</dbReference>
<name>A0A2U1UZY8_9PROT</name>
<evidence type="ECO:0000256" key="7">
    <source>
        <dbReference type="ARBA" id="ARBA00023114"/>
    </source>
</evidence>